<dbReference type="Proteomes" id="UP000192739">
    <property type="component" value="Unassembled WGS sequence"/>
</dbReference>
<feature type="transmembrane region" description="Helical" evidence="1">
    <location>
        <begin position="277"/>
        <end position="299"/>
    </location>
</feature>
<keyword evidence="1" id="KW-0812">Transmembrane</keyword>
<dbReference type="SUPFAM" id="SSF52266">
    <property type="entry name" value="SGNH hydrolase"/>
    <property type="match status" value="1"/>
</dbReference>
<feature type="transmembrane region" description="Helical" evidence="1">
    <location>
        <begin position="376"/>
        <end position="401"/>
    </location>
</feature>
<feature type="transmembrane region" description="Helical" evidence="1">
    <location>
        <begin position="44"/>
        <end position="65"/>
    </location>
</feature>
<evidence type="ECO:0000313" key="5">
    <source>
        <dbReference type="Proteomes" id="UP000192739"/>
    </source>
</evidence>
<dbReference type="GO" id="GO:0016747">
    <property type="term" value="F:acyltransferase activity, transferring groups other than amino-acyl groups"/>
    <property type="evidence" value="ECO:0007669"/>
    <property type="project" value="InterPro"/>
</dbReference>
<dbReference type="Pfam" id="PF19040">
    <property type="entry name" value="SGNH"/>
    <property type="match status" value="1"/>
</dbReference>
<feature type="transmembrane region" description="Helical" evidence="1">
    <location>
        <begin position="320"/>
        <end position="341"/>
    </location>
</feature>
<keyword evidence="1" id="KW-1133">Transmembrane helix</keyword>
<feature type="domain" description="Acyltransferase 3" evidence="2">
    <location>
        <begin position="19"/>
        <end position="359"/>
    </location>
</feature>
<dbReference type="PANTHER" id="PTHR23028:SF53">
    <property type="entry name" value="ACYL_TRANSF_3 DOMAIN-CONTAINING PROTEIN"/>
    <property type="match status" value="1"/>
</dbReference>
<protein>
    <submittedName>
        <fullName evidence="4">Acyltransferase</fullName>
    </submittedName>
</protein>
<dbReference type="AlphaFoldDB" id="A0A1E3S9D2"/>
<sequence length="733" mass="77994">MPSHRVPAQKSVPAGFRGDIEGLRAVAVLAVVLFHADVPGVGGGFVGVDVFFVISGFLITSLLWREVSSTGTVTLRRFYGARARRLLPASATVIVVTVIAAAILLPALDFQGVLMDGFASALYVGNYWFIYQGVDYFGRDVSHSPFQHYWSLGVEEQFYLVWPVLIVGIALATRLVRRMRRRPTTDGRPSKTLLLVVLALVAVVSFALSLMMTYVVAAMAFFSLPTRAWQLAVGGLVALTAGRWGRLPARAAVPVGWAGLALILLSCNGISSNTVYPGTAALLPVTGAVLVIGAGCAAATQGCSRVLATPPMTSIGRLSYSWYLWHWPVMVLAPTLFGGPLGLVDRLVAVLASAGLAVLALRLIEDPVRFAAPVRGSAFASLAVGGLASSVAAGLCAVMFVQSSSWVTIVARGAPAATPAITVAPIVTGDNVEAHDAAVQYAFAQIQAAVAASADLEAVPSNLKPSLGVAAAEYAQLRFDGCLRLPSEGGQPECATGNTASPTRVVLVGDSHAGMLIPAFRQIAEQRSWRVETLAKAGCPLLDLPLVTNPFFNRLVELVNRCEQWRANIMARLHAERPQLIVLDMFRGYVANARGGWRTSFTSYDRAWLAGLTRLVEQLRGLGSKVLVLGPVPNLNNTLVPQCLLRNIDDATACSPPMSVAVNRSGIEAEFTATEAGGGQYADITELFCTRNRCPVIVGDTLLYMDQFHLTIEYSRLLAPAIGALVDRAFARG</sequence>
<proteinExistence type="predicted"/>
<dbReference type="EMBL" id="MVHT01000041">
    <property type="protein sequence ID" value="ORB02951.1"/>
    <property type="molecule type" value="Genomic_DNA"/>
</dbReference>
<accession>A0A1E3S9D2</accession>
<feature type="transmembrane region" description="Helical" evidence="1">
    <location>
        <begin position="158"/>
        <end position="176"/>
    </location>
</feature>
<feature type="transmembrane region" description="Helical" evidence="1">
    <location>
        <begin position="197"/>
        <end position="222"/>
    </location>
</feature>
<dbReference type="Pfam" id="PF01757">
    <property type="entry name" value="Acyl_transf_3"/>
    <property type="match status" value="1"/>
</dbReference>
<keyword evidence="5" id="KW-1185">Reference proteome</keyword>
<keyword evidence="1" id="KW-0472">Membrane</keyword>
<feature type="transmembrane region" description="Helical" evidence="1">
    <location>
        <begin position="347"/>
        <end position="364"/>
    </location>
</feature>
<dbReference type="InterPro" id="IPR002656">
    <property type="entry name" value="Acyl_transf_3_dom"/>
</dbReference>
<organism evidence="4 5">
    <name type="scientific">Mycobacterium intermedium</name>
    <dbReference type="NCBI Taxonomy" id="28445"/>
    <lineage>
        <taxon>Bacteria</taxon>
        <taxon>Bacillati</taxon>
        <taxon>Actinomycetota</taxon>
        <taxon>Actinomycetes</taxon>
        <taxon>Mycobacteriales</taxon>
        <taxon>Mycobacteriaceae</taxon>
        <taxon>Mycobacterium</taxon>
        <taxon>Mycobacterium simiae complex</taxon>
    </lineage>
</organism>
<evidence type="ECO:0000259" key="2">
    <source>
        <dbReference type="Pfam" id="PF01757"/>
    </source>
</evidence>
<keyword evidence="4" id="KW-0012">Acyltransferase</keyword>
<comment type="caution">
    <text evidence="4">The sequence shown here is derived from an EMBL/GenBank/DDBJ whole genome shotgun (WGS) entry which is preliminary data.</text>
</comment>
<feature type="transmembrane region" description="Helical" evidence="1">
    <location>
        <begin position="86"/>
        <end position="108"/>
    </location>
</feature>
<dbReference type="STRING" id="28445.BHQ20_20595"/>
<dbReference type="PANTHER" id="PTHR23028">
    <property type="entry name" value="ACETYLTRANSFERASE"/>
    <property type="match status" value="1"/>
</dbReference>
<dbReference type="RefSeq" id="WP_069421058.1">
    <property type="nucleotide sequence ID" value="NZ_CBCRZH010000001.1"/>
</dbReference>
<dbReference type="InterPro" id="IPR043968">
    <property type="entry name" value="SGNH"/>
</dbReference>
<evidence type="ECO:0000313" key="4">
    <source>
        <dbReference type="EMBL" id="ORB02951.1"/>
    </source>
</evidence>
<dbReference type="GO" id="GO:0009103">
    <property type="term" value="P:lipopolysaccharide biosynthetic process"/>
    <property type="evidence" value="ECO:0007669"/>
    <property type="project" value="TreeGrafter"/>
</dbReference>
<feature type="transmembrane region" description="Helical" evidence="1">
    <location>
        <begin position="252"/>
        <end position="271"/>
    </location>
</feature>
<dbReference type="InterPro" id="IPR050879">
    <property type="entry name" value="Acyltransferase_3"/>
</dbReference>
<gene>
    <name evidence="4" type="ORF">BST27_15775</name>
</gene>
<dbReference type="GO" id="GO:0016020">
    <property type="term" value="C:membrane"/>
    <property type="evidence" value="ECO:0007669"/>
    <property type="project" value="TreeGrafter"/>
</dbReference>
<evidence type="ECO:0000256" key="1">
    <source>
        <dbReference type="SAM" id="Phobius"/>
    </source>
</evidence>
<feature type="domain" description="SGNH" evidence="3">
    <location>
        <begin position="490"/>
        <end position="722"/>
    </location>
</feature>
<keyword evidence="4" id="KW-0808">Transferase</keyword>
<reference evidence="4 5" key="1">
    <citation type="submission" date="2017-02" db="EMBL/GenBank/DDBJ databases">
        <title>The new phylogeny of genus Mycobacterium.</title>
        <authorList>
            <person name="Tortoli E."/>
            <person name="Trovato A."/>
            <person name="Cirillo D.M."/>
        </authorList>
    </citation>
    <scope>NUCLEOTIDE SEQUENCE [LARGE SCALE GENOMIC DNA]</scope>
    <source>
        <strain evidence="4 5">DSM 44049</strain>
    </source>
</reference>
<name>A0A1E3S9D2_MYCIE</name>
<evidence type="ECO:0000259" key="3">
    <source>
        <dbReference type="Pfam" id="PF19040"/>
    </source>
</evidence>